<dbReference type="EMBL" id="WWEU01000006">
    <property type="protein sequence ID" value="MYM60722.1"/>
    <property type="molecule type" value="Genomic_DNA"/>
</dbReference>
<keyword evidence="8" id="KW-1185">Reference proteome</keyword>
<proteinExistence type="predicted"/>
<evidence type="ECO:0000256" key="2">
    <source>
        <dbReference type="ARBA" id="ARBA00022475"/>
    </source>
</evidence>
<reference evidence="7 8" key="1">
    <citation type="submission" date="2020-01" db="EMBL/GenBank/DDBJ databases">
        <title>Draft Genome Sequence of Vibrio sp. strain OCN044, Isolated from a Healthy Coral at Palmyra Atoll.</title>
        <authorList>
            <person name="Videau P."/>
            <person name="Loughran R."/>
            <person name="Esquivel A."/>
            <person name="Deadmond M."/>
            <person name="Paddock B.E."/>
            <person name="Saw J.H."/>
            <person name="Ushijima B."/>
        </authorList>
    </citation>
    <scope>NUCLEOTIDE SEQUENCE [LARGE SCALE GENOMIC DNA]</scope>
    <source>
        <strain evidence="7 8">OCN044</strain>
    </source>
</reference>
<keyword evidence="3 6" id="KW-0812">Transmembrane</keyword>
<evidence type="ECO:0000256" key="3">
    <source>
        <dbReference type="ARBA" id="ARBA00022692"/>
    </source>
</evidence>
<comment type="caution">
    <text evidence="7">The sequence shown here is derived from an EMBL/GenBank/DDBJ whole genome shotgun (WGS) entry which is preliminary data.</text>
</comment>
<dbReference type="PANTHER" id="PTHR30250">
    <property type="entry name" value="PST FAMILY PREDICTED COLANIC ACID TRANSPORTER"/>
    <property type="match status" value="1"/>
</dbReference>
<evidence type="ECO:0000313" key="8">
    <source>
        <dbReference type="Proteomes" id="UP000478571"/>
    </source>
</evidence>
<dbReference type="Pfam" id="PF01943">
    <property type="entry name" value="Polysacc_synt"/>
    <property type="match status" value="1"/>
</dbReference>
<dbReference type="InterPro" id="IPR050833">
    <property type="entry name" value="Poly_Biosynth_Transport"/>
</dbReference>
<feature type="transmembrane region" description="Helical" evidence="6">
    <location>
        <begin position="158"/>
        <end position="180"/>
    </location>
</feature>
<gene>
    <name evidence="7" type="ORF">GTG28_15950</name>
</gene>
<dbReference type="AlphaFoldDB" id="A0A6L8M4I7"/>
<sequence>MAIVKKERKMGVVLTYLNIFINTGVMLAYTPFVLRYLGQEEYGLYALAMSILTYIALLDFGFGNAIVVFTSKYLVNGDNEKLVKLYSTILSCYFAISLASVLLMVLFYYNVECFFVNSMTASEIETFKKMIIIIAINIALSVPGNMFRSILTAYEKFILLNIVNIVRTLSIPLLIAISIIFDQSVITMITIVTLVNLAAILTLIIYYVLNIKVQIKLFKFESDVFLRSFKFSIFVFIATIVDQVNWNFGQLMIGSYLGTKDIAVFSIAILFSTTFIMLSSGVSRVLLPKVSKMVTAGASNKELTNEMIKIGRLQAYVIFLVLLGFTIFGDHFIIYWAGKEYYDAYKLTLIIMTPLSIPLIQNLGLTILKARNKFHFRAIAALIMSILTVVLSIMLVEEYGYWGVAISISVTFTILNGIIMNIYYWYIGVDILSFWKQILRVFIPMLLVFIFSYGVKGIAGIDDLFDLVLGCIIFSVLTFSFSFLLTMNDYEKGLIRRLI</sequence>
<evidence type="ECO:0000256" key="6">
    <source>
        <dbReference type="SAM" id="Phobius"/>
    </source>
</evidence>
<keyword evidence="5 6" id="KW-0472">Membrane</keyword>
<evidence type="ECO:0000256" key="4">
    <source>
        <dbReference type="ARBA" id="ARBA00022989"/>
    </source>
</evidence>
<feature type="transmembrane region" description="Helical" evidence="6">
    <location>
        <begin position="90"/>
        <end position="110"/>
    </location>
</feature>
<feature type="transmembrane region" description="Helical" evidence="6">
    <location>
        <begin position="44"/>
        <end position="69"/>
    </location>
</feature>
<dbReference type="PANTHER" id="PTHR30250:SF26">
    <property type="entry name" value="PSMA PROTEIN"/>
    <property type="match status" value="1"/>
</dbReference>
<evidence type="ECO:0000256" key="1">
    <source>
        <dbReference type="ARBA" id="ARBA00004651"/>
    </source>
</evidence>
<feature type="transmembrane region" description="Helical" evidence="6">
    <location>
        <begin position="186"/>
        <end position="209"/>
    </location>
</feature>
<feature type="transmembrane region" description="Helical" evidence="6">
    <location>
        <begin position="376"/>
        <end position="395"/>
    </location>
</feature>
<dbReference type="InterPro" id="IPR002797">
    <property type="entry name" value="Polysacc_synth"/>
</dbReference>
<accession>A0A6L8M4I7</accession>
<keyword evidence="4 6" id="KW-1133">Transmembrane helix</keyword>
<comment type="subcellular location">
    <subcellularLocation>
        <location evidence="1">Cell membrane</location>
        <topology evidence="1">Multi-pass membrane protein</topology>
    </subcellularLocation>
</comment>
<feature type="transmembrane region" description="Helical" evidence="6">
    <location>
        <begin position="12"/>
        <end position="32"/>
    </location>
</feature>
<evidence type="ECO:0000313" key="7">
    <source>
        <dbReference type="EMBL" id="MYM60722.1"/>
    </source>
</evidence>
<feature type="transmembrane region" description="Helical" evidence="6">
    <location>
        <begin position="130"/>
        <end position="151"/>
    </location>
</feature>
<organism evidence="7 8">
    <name type="scientific">Vibrio tetraodonis subsp. pristinus</name>
    <dbReference type="NCBI Taxonomy" id="2695891"/>
    <lineage>
        <taxon>Bacteria</taxon>
        <taxon>Pseudomonadati</taxon>
        <taxon>Pseudomonadota</taxon>
        <taxon>Gammaproteobacteria</taxon>
        <taxon>Vibrionales</taxon>
        <taxon>Vibrionaceae</taxon>
        <taxon>Vibrio</taxon>
    </lineage>
</organism>
<feature type="transmembrane region" description="Helical" evidence="6">
    <location>
        <begin position="315"/>
        <end position="338"/>
    </location>
</feature>
<feature type="transmembrane region" description="Helical" evidence="6">
    <location>
        <begin position="229"/>
        <end position="246"/>
    </location>
</feature>
<keyword evidence="2" id="KW-1003">Cell membrane</keyword>
<name>A0A6L8M4I7_9VIBR</name>
<feature type="transmembrane region" description="Helical" evidence="6">
    <location>
        <begin position="438"/>
        <end position="455"/>
    </location>
</feature>
<dbReference type="Proteomes" id="UP000478571">
    <property type="component" value="Unassembled WGS sequence"/>
</dbReference>
<protein>
    <submittedName>
        <fullName evidence="7">Oligosaccharide flippase family protein</fullName>
    </submittedName>
</protein>
<feature type="transmembrane region" description="Helical" evidence="6">
    <location>
        <begin position="262"/>
        <end position="287"/>
    </location>
</feature>
<dbReference type="GO" id="GO:0005886">
    <property type="term" value="C:plasma membrane"/>
    <property type="evidence" value="ECO:0007669"/>
    <property type="project" value="UniProtKB-SubCell"/>
</dbReference>
<feature type="transmembrane region" description="Helical" evidence="6">
    <location>
        <begin position="401"/>
        <end position="426"/>
    </location>
</feature>
<feature type="transmembrane region" description="Helical" evidence="6">
    <location>
        <begin position="344"/>
        <end position="364"/>
    </location>
</feature>
<evidence type="ECO:0000256" key="5">
    <source>
        <dbReference type="ARBA" id="ARBA00023136"/>
    </source>
</evidence>
<dbReference type="RefSeq" id="WP_160931601.1">
    <property type="nucleotide sequence ID" value="NZ_WWEU01000006.1"/>
</dbReference>
<feature type="transmembrane region" description="Helical" evidence="6">
    <location>
        <begin position="467"/>
        <end position="487"/>
    </location>
</feature>